<evidence type="ECO:0000256" key="6">
    <source>
        <dbReference type="ARBA" id="ARBA00022898"/>
    </source>
</evidence>
<evidence type="ECO:0000313" key="12">
    <source>
        <dbReference type="EMBL" id="NEU67622.1"/>
    </source>
</evidence>
<dbReference type="Gene3D" id="3.40.640.10">
    <property type="entry name" value="Type I PLP-dependent aspartate aminotransferase-like (Major domain)"/>
    <property type="match status" value="1"/>
</dbReference>
<evidence type="ECO:0000256" key="7">
    <source>
        <dbReference type="ARBA" id="ARBA00023004"/>
    </source>
</evidence>
<evidence type="ECO:0000256" key="8">
    <source>
        <dbReference type="ARBA" id="ARBA00023014"/>
    </source>
</evidence>
<evidence type="ECO:0000256" key="5">
    <source>
        <dbReference type="ARBA" id="ARBA00022723"/>
    </source>
</evidence>
<evidence type="ECO:0000256" key="1">
    <source>
        <dbReference type="ARBA" id="ARBA00001933"/>
    </source>
</evidence>
<comment type="similarity">
    <text evidence="2">Belongs to the class-V pyridoxal-phosphate-dependent aminotransferase family. NifS/IscS subfamily.</text>
</comment>
<evidence type="ECO:0000256" key="9">
    <source>
        <dbReference type="ARBA" id="ARBA00050776"/>
    </source>
</evidence>
<dbReference type="InterPro" id="IPR020578">
    <property type="entry name" value="Aminotrans_V_PyrdxlP_BS"/>
</dbReference>
<gene>
    <name evidence="12" type="ORF">GK091_12075</name>
</gene>
<dbReference type="SUPFAM" id="SSF53383">
    <property type="entry name" value="PLP-dependent transferases"/>
    <property type="match status" value="1"/>
</dbReference>
<dbReference type="GO" id="GO:0031071">
    <property type="term" value="F:cysteine desulfurase activity"/>
    <property type="evidence" value="ECO:0007669"/>
    <property type="project" value="UniProtKB-EC"/>
</dbReference>
<dbReference type="RefSeq" id="WP_164037952.1">
    <property type="nucleotide sequence ID" value="NZ_JAAGNZ010000001.1"/>
</dbReference>
<dbReference type="Proteomes" id="UP000477386">
    <property type="component" value="Unassembled WGS sequence"/>
</dbReference>
<dbReference type="EMBL" id="JAAGNZ010000001">
    <property type="protein sequence ID" value="NEU67622.1"/>
    <property type="molecule type" value="Genomic_DNA"/>
</dbReference>
<dbReference type="PANTHER" id="PTHR11601:SF34">
    <property type="entry name" value="CYSTEINE DESULFURASE"/>
    <property type="match status" value="1"/>
</dbReference>
<keyword evidence="7" id="KW-0408">Iron</keyword>
<dbReference type="PROSITE" id="PS00595">
    <property type="entry name" value="AA_TRANSFER_CLASS_5"/>
    <property type="match status" value="1"/>
</dbReference>
<evidence type="ECO:0000259" key="11">
    <source>
        <dbReference type="Pfam" id="PF00266"/>
    </source>
</evidence>
<keyword evidence="5" id="KW-0479">Metal-binding</keyword>
<dbReference type="AlphaFoldDB" id="A0A6M0IIG0"/>
<dbReference type="InterPro" id="IPR016454">
    <property type="entry name" value="Cysteine_dSase"/>
</dbReference>
<reference evidence="12 13" key="1">
    <citation type="submission" date="2020-02" db="EMBL/GenBank/DDBJ databases">
        <title>Draft genome sequence of two Spirosoma agri KCTC 52727 and Spirosoma terrae KCTC 52035.</title>
        <authorList>
            <person name="Rojas J."/>
            <person name="Ambika Manirajan B."/>
            <person name="Ratering S."/>
            <person name="Suarez C."/>
            <person name="Schnell S."/>
        </authorList>
    </citation>
    <scope>NUCLEOTIDE SEQUENCE [LARGE SCALE GENOMIC DNA]</scope>
    <source>
        <strain evidence="12 13">KCTC 52727</strain>
    </source>
</reference>
<dbReference type="PIRSF" id="PIRSF005572">
    <property type="entry name" value="NifS"/>
    <property type="match status" value="1"/>
</dbReference>
<dbReference type="InterPro" id="IPR000192">
    <property type="entry name" value="Aminotrans_V_dom"/>
</dbReference>
<keyword evidence="6" id="KW-0663">Pyridoxal phosphate</keyword>
<keyword evidence="13" id="KW-1185">Reference proteome</keyword>
<dbReference type="GO" id="GO:0051536">
    <property type="term" value="F:iron-sulfur cluster binding"/>
    <property type="evidence" value="ECO:0007669"/>
    <property type="project" value="UniProtKB-KW"/>
</dbReference>
<feature type="domain" description="Aminotransferase class V" evidence="11">
    <location>
        <begin position="7"/>
        <end position="377"/>
    </location>
</feature>
<evidence type="ECO:0000256" key="4">
    <source>
        <dbReference type="ARBA" id="ARBA00022679"/>
    </source>
</evidence>
<comment type="caution">
    <text evidence="12">The sequence shown here is derived from an EMBL/GenBank/DDBJ whole genome shotgun (WGS) entry which is preliminary data.</text>
</comment>
<organism evidence="12 13">
    <name type="scientific">Spirosoma agri</name>
    <dbReference type="NCBI Taxonomy" id="1987381"/>
    <lineage>
        <taxon>Bacteria</taxon>
        <taxon>Pseudomonadati</taxon>
        <taxon>Bacteroidota</taxon>
        <taxon>Cytophagia</taxon>
        <taxon>Cytophagales</taxon>
        <taxon>Cytophagaceae</taxon>
        <taxon>Spirosoma</taxon>
    </lineage>
</organism>
<evidence type="ECO:0000256" key="3">
    <source>
        <dbReference type="ARBA" id="ARBA00012239"/>
    </source>
</evidence>
<protein>
    <recommendedName>
        <fullName evidence="3">cysteine desulfurase</fullName>
        <ecNumber evidence="3">2.8.1.7</ecNumber>
    </recommendedName>
</protein>
<keyword evidence="8" id="KW-0411">Iron-sulfur</keyword>
<dbReference type="GO" id="GO:0046872">
    <property type="term" value="F:metal ion binding"/>
    <property type="evidence" value="ECO:0007669"/>
    <property type="project" value="UniProtKB-KW"/>
</dbReference>
<sequence>MTPPAAVYLDNAATTRLAPEVLEAMLPLMTEQFGNPSSIHSHGRMVRTAIEKARKTVAGLLNTSPAEIFFTSGGTEADNTAIRSSIETYGLTHTITSPLEHHAVLHTLEHLAKRGSIRLSMVNIDSKGHIDLAHLETLLQTNKNTGSGRSLVSLMHGNNEIGNLLNLSQAGAICREYDAIFHSDTVQTMGHFRHDLQQLPVDFIVGSAHKFHGPKGVGFLYVNAERAKINPFVHGGAQERNMRGGTENVYGIVGLAKALEIAYRDMEEHRQHITSLKQRMIDRLRASMPDVQFNGDSANVEGSLYTVLNVSLPASDMSDMLLFSLDIARISASGGSACSSGSNVGSHVLAALPGLDADRGYVRFSFGKYNTTDEIDYAVDTLIGLYQKELTN</sequence>
<dbReference type="InterPro" id="IPR015422">
    <property type="entry name" value="PyrdxlP-dep_Trfase_small"/>
</dbReference>
<proteinExistence type="inferred from homology"/>
<evidence type="ECO:0000256" key="10">
    <source>
        <dbReference type="RuleBase" id="RU004504"/>
    </source>
</evidence>
<dbReference type="Gene3D" id="3.90.1150.10">
    <property type="entry name" value="Aspartate Aminotransferase, domain 1"/>
    <property type="match status" value="1"/>
</dbReference>
<keyword evidence="4" id="KW-0808">Transferase</keyword>
<accession>A0A6M0IIG0</accession>
<name>A0A6M0IIG0_9BACT</name>
<dbReference type="Gene3D" id="1.10.260.50">
    <property type="match status" value="1"/>
</dbReference>
<dbReference type="InterPro" id="IPR015424">
    <property type="entry name" value="PyrdxlP-dep_Trfase"/>
</dbReference>
<evidence type="ECO:0000256" key="2">
    <source>
        <dbReference type="ARBA" id="ARBA00006490"/>
    </source>
</evidence>
<evidence type="ECO:0000313" key="13">
    <source>
        <dbReference type="Proteomes" id="UP000477386"/>
    </source>
</evidence>
<dbReference type="PANTHER" id="PTHR11601">
    <property type="entry name" value="CYSTEINE DESULFURYLASE FAMILY MEMBER"/>
    <property type="match status" value="1"/>
</dbReference>
<dbReference type="Pfam" id="PF00266">
    <property type="entry name" value="Aminotran_5"/>
    <property type="match status" value="1"/>
</dbReference>
<dbReference type="EC" id="2.8.1.7" evidence="3"/>
<comment type="catalytic activity">
    <reaction evidence="9">
        <text>(sulfur carrier)-H + L-cysteine = (sulfur carrier)-SH + L-alanine</text>
        <dbReference type="Rhea" id="RHEA:43892"/>
        <dbReference type="Rhea" id="RHEA-COMP:14737"/>
        <dbReference type="Rhea" id="RHEA-COMP:14739"/>
        <dbReference type="ChEBI" id="CHEBI:29917"/>
        <dbReference type="ChEBI" id="CHEBI:35235"/>
        <dbReference type="ChEBI" id="CHEBI:57972"/>
        <dbReference type="ChEBI" id="CHEBI:64428"/>
        <dbReference type="EC" id="2.8.1.7"/>
    </reaction>
</comment>
<comment type="cofactor">
    <cofactor evidence="1 10">
        <name>pyridoxal 5'-phosphate</name>
        <dbReference type="ChEBI" id="CHEBI:597326"/>
    </cofactor>
</comment>
<dbReference type="InterPro" id="IPR015421">
    <property type="entry name" value="PyrdxlP-dep_Trfase_major"/>
</dbReference>